<sequence length="216" mass="24253">MDLSTRTNTLQPSSSSSQMTLPHYKQSPIAMQDDSCLAPRRSLFSGDRGLPRSKSVYDSSSAVQEHSRRINHCMISCPDLHPVGKDQWTDANISEALQDSCNRRGSHSQPITPPNFRERLAIRFRRRRPWESPQSLRSSTMGQFAAPRFQDGRERRRRARESREHHSPSDIAALRQNTQLGGEGVSPLVVAGIVMAAELDRLSQMARTRGDESEGS</sequence>
<dbReference type="EMBL" id="JAVFKD010000004">
    <property type="protein sequence ID" value="KAK5995504.1"/>
    <property type="molecule type" value="Genomic_DNA"/>
</dbReference>
<feature type="region of interest" description="Disordered" evidence="1">
    <location>
        <begin position="130"/>
        <end position="178"/>
    </location>
</feature>
<name>A0ABR0STQ3_9HYPO</name>
<accession>A0ABR0STQ3</accession>
<feature type="compositionally biased region" description="Polar residues" evidence="1">
    <location>
        <begin position="1"/>
        <end position="20"/>
    </location>
</feature>
<comment type="caution">
    <text evidence="2">The sequence shown here is derived from an EMBL/GenBank/DDBJ whole genome shotgun (WGS) entry which is preliminary data.</text>
</comment>
<feature type="region of interest" description="Disordered" evidence="1">
    <location>
        <begin position="41"/>
        <end position="63"/>
    </location>
</feature>
<protein>
    <submittedName>
        <fullName evidence="2">Uncharacterized protein</fullName>
    </submittedName>
</protein>
<feature type="compositionally biased region" description="Polar residues" evidence="1">
    <location>
        <begin position="132"/>
        <end position="142"/>
    </location>
</feature>
<proteinExistence type="predicted"/>
<reference evidence="2 3" key="1">
    <citation type="submission" date="2024-01" db="EMBL/GenBank/DDBJ databases">
        <title>Complete genome of Cladobotryum mycophilum ATHUM6906.</title>
        <authorList>
            <person name="Christinaki A.C."/>
            <person name="Myridakis A.I."/>
            <person name="Kouvelis V.N."/>
        </authorList>
    </citation>
    <scope>NUCLEOTIDE SEQUENCE [LARGE SCALE GENOMIC DNA]</scope>
    <source>
        <strain evidence="2 3">ATHUM6906</strain>
    </source>
</reference>
<evidence type="ECO:0000256" key="1">
    <source>
        <dbReference type="SAM" id="MobiDB-lite"/>
    </source>
</evidence>
<organism evidence="2 3">
    <name type="scientific">Cladobotryum mycophilum</name>
    <dbReference type="NCBI Taxonomy" id="491253"/>
    <lineage>
        <taxon>Eukaryota</taxon>
        <taxon>Fungi</taxon>
        <taxon>Dikarya</taxon>
        <taxon>Ascomycota</taxon>
        <taxon>Pezizomycotina</taxon>
        <taxon>Sordariomycetes</taxon>
        <taxon>Hypocreomycetidae</taxon>
        <taxon>Hypocreales</taxon>
        <taxon>Hypocreaceae</taxon>
        <taxon>Cladobotryum</taxon>
    </lineage>
</organism>
<keyword evidence="3" id="KW-1185">Reference proteome</keyword>
<dbReference type="Proteomes" id="UP001338125">
    <property type="component" value="Unassembled WGS sequence"/>
</dbReference>
<feature type="region of interest" description="Disordered" evidence="1">
    <location>
        <begin position="1"/>
        <end position="21"/>
    </location>
</feature>
<evidence type="ECO:0000313" key="2">
    <source>
        <dbReference type="EMBL" id="KAK5995504.1"/>
    </source>
</evidence>
<evidence type="ECO:0000313" key="3">
    <source>
        <dbReference type="Proteomes" id="UP001338125"/>
    </source>
</evidence>
<gene>
    <name evidence="2" type="ORF">PT974_03912</name>
</gene>